<accession>A0A699KM69</accession>
<reference evidence="2" key="1">
    <citation type="journal article" date="2019" name="Sci. Rep.">
        <title>Draft genome of Tanacetum cinerariifolium, the natural source of mosquito coil.</title>
        <authorList>
            <person name="Yamashiro T."/>
            <person name="Shiraishi A."/>
            <person name="Satake H."/>
            <person name="Nakayama K."/>
        </authorList>
    </citation>
    <scope>NUCLEOTIDE SEQUENCE</scope>
</reference>
<evidence type="ECO:0000256" key="1">
    <source>
        <dbReference type="SAM" id="MobiDB-lite"/>
    </source>
</evidence>
<protein>
    <submittedName>
        <fullName evidence="2">Uncharacterized protein</fullName>
    </submittedName>
</protein>
<comment type="caution">
    <text evidence="2">The sequence shown here is derived from an EMBL/GenBank/DDBJ whole genome shotgun (WGS) entry which is preliminary data.</text>
</comment>
<feature type="region of interest" description="Disordered" evidence="1">
    <location>
        <begin position="34"/>
        <end position="61"/>
    </location>
</feature>
<proteinExistence type="predicted"/>
<feature type="compositionally biased region" description="Acidic residues" evidence="1">
    <location>
        <begin position="9"/>
        <end position="20"/>
    </location>
</feature>
<name>A0A699KM69_TANCI</name>
<feature type="region of interest" description="Disordered" evidence="1">
    <location>
        <begin position="1"/>
        <end position="20"/>
    </location>
</feature>
<dbReference type="AlphaFoldDB" id="A0A699KM69"/>
<gene>
    <name evidence="2" type="ORF">Tci_674021</name>
</gene>
<feature type="non-terminal residue" evidence="2">
    <location>
        <position position="1"/>
    </location>
</feature>
<dbReference type="EMBL" id="BKCJ010535013">
    <property type="protein sequence ID" value="GFB02050.1"/>
    <property type="molecule type" value="Genomic_DNA"/>
</dbReference>
<sequence length="61" mass="6325">SSGDIVDLIGDEDPTDEDGYTEVSMSLGEISLKGKKSWESDIGDSDNTGDGGKTAGRAMIT</sequence>
<organism evidence="2">
    <name type="scientific">Tanacetum cinerariifolium</name>
    <name type="common">Dalmatian daisy</name>
    <name type="synonym">Chrysanthemum cinerariifolium</name>
    <dbReference type="NCBI Taxonomy" id="118510"/>
    <lineage>
        <taxon>Eukaryota</taxon>
        <taxon>Viridiplantae</taxon>
        <taxon>Streptophyta</taxon>
        <taxon>Embryophyta</taxon>
        <taxon>Tracheophyta</taxon>
        <taxon>Spermatophyta</taxon>
        <taxon>Magnoliopsida</taxon>
        <taxon>eudicotyledons</taxon>
        <taxon>Gunneridae</taxon>
        <taxon>Pentapetalae</taxon>
        <taxon>asterids</taxon>
        <taxon>campanulids</taxon>
        <taxon>Asterales</taxon>
        <taxon>Asteraceae</taxon>
        <taxon>Asteroideae</taxon>
        <taxon>Anthemideae</taxon>
        <taxon>Anthemidinae</taxon>
        <taxon>Tanacetum</taxon>
    </lineage>
</organism>
<evidence type="ECO:0000313" key="2">
    <source>
        <dbReference type="EMBL" id="GFB02050.1"/>
    </source>
</evidence>